<proteinExistence type="predicted"/>
<organism evidence="1">
    <name type="scientific">Podoviridae sp. ctz6O13</name>
    <dbReference type="NCBI Taxonomy" id="2827757"/>
    <lineage>
        <taxon>Viruses</taxon>
        <taxon>Duplodnaviria</taxon>
        <taxon>Heunggongvirae</taxon>
        <taxon>Uroviricota</taxon>
        <taxon>Caudoviricetes</taxon>
    </lineage>
</organism>
<protein>
    <submittedName>
        <fullName evidence="1">Uncharacterized protein</fullName>
    </submittedName>
</protein>
<evidence type="ECO:0000313" key="1">
    <source>
        <dbReference type="EMBL" id="DAF63674.1"/>
    </source>
</evidence>
<dbReference type="EMBL" id="BK032843">
    <property type="protein sequence ID" value="DAF63674.1"/>
    <property type="molecule type" value="Genomic_DNA"/>
</dbReference>
<reference evidence="1" key="1">
    <citation type="journal article" date="2021" name="Proc. Natl. Acad. Sci. U.S.A.">
        <title>A Catalog of Tens of Thousands of Viruses from Human Metagenomes Reveals Hidden Associations with Chronic Diseases.</title>
        <authorList>
            <person name="Tisza M.J."/>
            <person name="Buck C.B."/>
        </authorList>
    </citation>
    <scope>NUCLEOTIDE SEQUENCE</scope>
    <source>
        <strain evidence="1">Ctz6O13</strain>
    </source>
</reference>
<accession>A0A8S5TLL8</accession>
<sequence>MSHKKVKSKMDLIHRKLPAYIIHRQQKNLF</sequence>
<name>A0A8S5TLL8_9CAUD</name>